<name>A0AAJ2X4Q4_XANCA</name>
<dbReference type="GO" id="GO:0016811">
    <property type="term" value="F:hydrolase activity, acting on carbon-nitrogen (but not peptide) bonds, in linear amides"/>
    <property type="evidence" value="ECO:0007669"/>
    <property type="project" value="TreeGrafter"/>
</dbReference>
<dbReference type="Gene3D" id="3.40.50.10320">
    <property type="entry name" value="LmbE-like"/>
    <property type="match status" value="1"/>
</dbReference>
<dbReference type="EMBL" id="JAJFNJ020000003">
    <property type="protein sequence ID" value="MEC3889290.1"/>
    <property type="molecule type" value="Genomic_DNA"/>
</dbReference>
<dbReference type="Proteomes" id="UP001297361">
    <property type="component" value="Unassembled WGS sequence"/>
</dbReference>
<evidence type="ECO:0000313" key="1">
    <source>
        <dbReference type="EMBL" id="MEC3889290.1"/>
    </source>
</evidence>
<dbReference type="PANTHER" id="PTHR12993:SF29">
    <property type="entry name" value="BLR3841 PROTEIN"/>
    <property type="match status" value="1"/>
</dbReference>
<dbReference type="AlphaFoldDB" id="A0AAJ2X4Q4"/>
<dbReference type="InterPro" id="IPR024078">
    <property type="entry name" value="LmbE-like_dom_sf"/>
</dbReference>
<organism evidence="1 2">
    <name type="scientific">Xanthomonas campestris pv. papavericola</name>
    <dbReference type="NCBI Taxonomy" id="487881"/>
    <lineage>
        <taxon>Bacteria</taxon>
        <taxon>Pseudomonadati</taxon>
        <taxon>Pseudomonadota</taxon>
        <taxon>Gammaproteobacteria</taxon>
        <taxon>Lysobacterales</taxon>
        <taxon>Lysobacteraceae</taxon>
        <taxon>Xanthomonas</taxon>
    </lineage>
</organism>
<reference evidence="1" key="2">
    <citation type="submission" date="2024-01" db="EMBL/GenBank/DDBJ databases">
        <title>Long-read genome sequencing of X. campestris pv. papavericola.</title>
        <authorList>
            <person name="Hussain R.M.F."/>
            <person name="Greer S."/>
            <person name="Harrison J."/>
            <person name="Grant M."/>
            <person name="Vicente J."/>
            <person name="Studholme D.J."/>
        </authorList>
    </citation>
    <scope>NUCLEOTIDE SEQUENCE</scope>
    <source>
        <strain evidence="1">NCPPB 2970</strain>
    </source>
</reference>
<accession>A0AAJ2X4Q4</accession>
<comment type="caution">
    <text evidence="1">The sequence shown here is derived from an EMBL/GenBank/DDBJ whole genome shotgun (WGS) entry which is preliminary data.</text>
</comment>
<dbReference type="InterPro" id="IPR003737">
    <property type="entry name" value="GlcNAc_PI_deacetylase-related"/>
</dbReference>
<sequence>MDALAGQPIEGTGTPESVWRAAAVLQHMPQASLGALLQDARRLVVVAPHPDDEVLGCGGLMAAAQAHGIPVCVIALTDGEMAYPHVPAWAPHLLAPARRQELDAALAALGLTNHAVTHCDFGDGALHEHEDAMTHAIASHLQPQDLVLVTWHRDAHPDHEAAARATRAACARHGVRLLTYPVWAWHWSQPGDGIFEDDRALRFELTPAVHAAKQRAITCFSTQLGTCTPSVNEPILPPHVLARFDRTFEVFFA</sequence>
<proteinExistence type="predicted"/>
<dbReference type="RefSeq" id="WP_228426584.1">
    <property type="nucleotide sequence ID" value="NZ_JAJFNJ020000003.1"/>
</dbReference>
<reference evidence="1" key="1">
    <citation type="submission" date="2021-10" db="EMBL/GenBank/DDBJ databases">
        <authorList>
            <person name="Hussein R."/>
            <person name="Harrison J."/>
            <person name="Studholme D.J."/>
            <person name="Vicente J."/>
            <person name="Grant M."/>
        </authorList>
    </citation>
    <scope>NUCLEOTIDE SEQUENCE</scope>
    <source>
        <strain evidence="1">NCPPB 2970</strain>
    </source>
</reference>
<dbReference type="PANTHER" id="PTHR12993">
    <property type="entry name" value="N-ACETYLGLUCOSAMINYL-PHOSPHATIDYLINOSITOL DE-N-ACETYLASE-RELATED"/>
    <property type="match status" value="1"/>
</dbReference>
<evidence type="ECO:0000313" key="2">
    <source>
        <dbReference type="Proteomes" id="UP001297361"/>
    </source>
</evidence>
<gene>
    <name evidence="1" type="ORF">LLE72_016440</name>
</gene>
<protein>
    <submittedName>
        <fullName evidence="1">PIG-L family deacetylase</fullName>
    </submittedName>
</protein>
<dbReference type="SUPFAM" id="SSF102588">
    <property type="entry name" value="LmbE-like"/>
    <property type="match status" value="1"/>
</dbReference>
<dbReference type="Pfam" id="PF02585">
    <property type="entry name" value="PIG-L"/>
    <property type="match status" value="1"/>
</dbReference>